<dbReference type="GeneID" id="82854483"/>
<protein>
    <submittedName>
        <fullName evidence="3">DUF2479 domain-containing protein</fullName>
    </submittedName>
</protein>
<dbReference type="AlphaFoldDB" id="A0AAJ3Z057"/>
<evidence type="ECO:0000259" key="2">
    <source>
        <dbReference type="Pfam" id="PF10651"/>
    </source>
</evidence>
<name>A0AAJ3Z057_9BACI</name>
<dbReference type="Gene3D" id="2.60.40.3350">
    <property type="match status" value="1"/>
</dbReference>
<dbReference type="KEGG" id="bgy:BGLY_3507"/>
<dbReference type="InterPro" id="IPR018913">
    <property type="entry name" value="BppU_N"/>
</dbReference>
<evidence type="ECO:0000313" key="4">
    <source>
        <dbReference type="Proteomes" id="UP000288675"/>
    </source>
</evidence>
<evidence type="ECO:0000313" key="3">
    <source>
        <dbReference type="EMBL" id="QAT66529.1"/>
    </source>
</evidence>
<gene>
    <name evidence="3" type="ORF">EQZ20_17565</name>
</gene>
<evidence type="ECO:0000256" key="1">
    <source>
        <dbReference type="SAM" id="MobiDB-lite"/>
    </source>
</evidence>
<proteinExistence type="predicted"/>
<dbReference type="EMBL" id="CP035232">
    <property type="protein sequence ID" value="QAT66529.1"/>
    <property type="molecule type" value="Genomic_DNA"/>
</dbReference>
<dbReference type="RefSeq" id="WP_046131114.1">
    <property type="nucleotide sequence ID" value="NZ_CP035232.1"/>
</dbReference>
<feature type="compositionally biased region" description="Basic and acidic residues" evidence="1">
    <location>
        <begin position="193"/>
        <end position="210"/>
    </location>
</feature>
<feature type="domain" description="BppU N-terminal" evidence="2">
    <location>
        <begin position="7"/>
        <end position="146"/>
    </location>
</feature>
<sequence length="498" mass="54978">MIYKEGEVSFDINARKSAANSTNIQFFTQDTGSAKLSFSFTKDGAPLPLSAVDAKIVLLYADDSFYKRSLTLTDKVNGKAEYVLSDEELKHYGEVKAEIKLYYTNGQALATVFFTFTIAKTLEDQNIVPVAEYYIDDFETLRASINKTVDEISQTVEELKAKFADLENIETKEGAQAKADAAESNAKSYTDAHAADKIKHITTDERKSWNGKETPTGAQEKADKAESNAKAYTDNHAADTVKHITADERKAWNSKESTGGAQEKANKALSDAKAYTDSHAKNGLIHVTQSDKEKWNGAQLYKITGDNGNRTKLVDGTDLLTLPTGFYYASGTQVKNNPAPNDASWFNYDVIETGMGRKTIFAWRSYDNTLWHSTIHTDGIFKGWKKVLTDADLSPAWNSVTLINGAKQDSVYPLKFSVSNNVLWLRGSFGSLPAIGTSVAKFTNKPTQLVDFVVPTIGSYGTARFALTTDGDLRYDGMLANDETKVTRVSFNESIPLW</sequence>
<feature type="region of interest" description="Disordered" evidence="1">
    <location>
        <begin position="175"/>
        <end position="235"/>
    </location>
</feature>
<dbReference type="Pfam" id="PF10651">
    <property type="entry name" value="BppU_N"/>
    <property type="match status" value="1"/>
</dbReference>
<accession>A0AAJ3Z057</accession>
<organism evidence="3 4">
    <name type="scientific">Bacillus glycinifermentans</name>
    <dbReference type="NCBI Taxonomy" id="1664069"/>
    <lineage>
        <taxon>Bacteria</taxon>
        <taxon>Bacillati</taxon>
        <taxon>Bacillota</taxon>
        <taxon>Bacilli</taxon>
        <taxon>Bacillales</taxon>
        <taxon>Bacillaceae</taxon>
        <taxon>Bacillus</taxon>
    </lineage>
</organism>
<dbReference type="Proteomes" id="UP000288675">
    <property type="component" value="Chromosome"/>
</dbReference>
<reference evidence="3 4" key="1">
    <citation type="submission" date="2019-01" db="EMBL/GenBank/DDBJ databases">
        <title>Genome sequence of Bacillus glycinifermentans SRCM103574.</title>
        <authorList>
            <person name="Kong H.-J."/>
            <person name="Jeong S.-Y."/>
            <person name="Jeong D.-Y."/>
        </authorList>
    </citation>
    <scope>NUCLEOTIDE SEQUENCE [LARGE SCALE GENOMIC DNA]</scope>
    <source>
        <strain evidence="3 4">SRCM103574</strain>
    </source>
</reference>